<dbReference type="EMBL" id="CYUE01000025">
    <property type="protein sequence ID" value="CUK27564.1"/>
    <property type="molecule type" value="Genomic_DNA"/>
</dbReference>
<accession>A0A0P1J183</accession>
<proteinExistence type="predicted"/>
<evidence type="ECO:0000313" key="1">
    <source>
        <dbReference type="EMBL" id="CUK27564.1"/>
    </source>
</evidence>
<dbReference type="AlphaFoldDB" id="A0A0P1J183"/>
<gene>
    <name evidence="1" type="ORF">TA5114_03392</name>
</gene>
<protein>
    <submittedName>
        <fullName evidence="1">Uncharacterized protein</fullName>
    </submittedName>
</protein>
<keyword evidence="2" id="KW-1185">Reference proteome</keyword>
<name>A0A0P1J183_9RHOB</name>
<dbReference type="Proteomes" id="UP000051184">
    <property type="component" value="Unassembled WGS sequence"/>
</dbReference>
<sequence>MPERETFGLEWRELISELLAFDEVNCATCATFVIY</sequence>
<organism evidence="1 2">
    <name type="scientific">Cognatishimia activa</name>
    <dbReference type="NCBI Taxonomy" id="1715691"/>
    <lineage>
        <taxon>Bacteria</taxon>
        <taxon>Pseudomonadati</taxon>
        <taxon>Pseudomonadota</taxon>
        <taxon>Alphaproteobacteria</taxon>
        <taxon>Rhodobacterales</taxon>
        <taxon>Paracoccaceae</taxon>
        <taxon>Cognatishimia</taxon>
    </lineage>
</organism>
<evidence type="ECO:0000313" key="2">
    <source>
        <dbReference type="Proteomes" id="UP000051184"/>
    </source>
</evidence>
<reference evidence="2" key="1">
    <citation type="submission" date="2015-09" db="EMBL/GenBank/DDBJ databases">
        <authorList>
            <person name="Rodrigo-Torres Lidia"/>
            <person name="Arahal R.David."/>
        </authorList>
    </citation>
    <scope>NUCLEOTIDE SEQUENCE [LARGE SCALE GENOMIC DNA]</scope>
    <source>
        <strain evidence="2">CECT 5114</strain>
    </source>
</reference>